<accession>A0A1J9S3V8</accession>
<feature type="region of interest" description="Disordered" evidence="4">
    <location>
        <begin position="81"/>
        <end position="110"/>
    </location>
</feature>
<feature type="region of interest" description="Disordered" evidence="4">
    <location>
        <begin position="478"/>
        <end position="501"/>
    </location>
</feature>
<dbReference type="PANTHER" id="PTHR43792:SF8">
    <property type="entry name" value="[RIBOSOMAL PROTEIN US5]-ALANINE N-ACETYLTRANSFERASE"/>
    <property type="match status" value="1"/>
</dbReference>
<evidence type="ECO:0000313" key="7">
    <source>
        <dbReference type="Proteomes" id="UP000183809"/>
    </source>
</evidence>
<name>A0A1J9S3V8_9PEZI</name>
<dbReference type="AlphaFoldDB" id="A0A1J9S3V8"/>
<dbReference type="GO" id="GO:0016747">
    <property type="term" value="F:acyltransferase activity, transferring groups other than amino-acyl groups"/>
    <property type="evidence" value="ECO:0007669"/>
    <property type="project" value="InterPro"/>
</dbReference>
<dbReference type="Gene3D" id="3.40.630.30">
    <property type="match status" value="1"/>
</dbReference>
<feature type="compositionally biased region" description="Polar residues" evidence="4">
    <location>
        <begin position="547"/>
        <end position="558"/>
    </location>
</feature>
<evidence type="ECO:0000256" key="4">
    <source>
        <dbReference type="SAM" id="MobiDB-lite"/>
    </source>
</evidence>
<dbReference type="InterPro" id="IPR000182">
    <property type="entry name" value="GNAT_dom"/>
</dbReference>
<dbReference type="GeneID" id="31012969"/>
<dbReference type="EMBL" id="MNUE01000021">
    <property type="protein sequence ID" value="OJD34676.1"/>
    <property type="molecule type" value="Genomic_DNA"/>
</dbReference>
<dbReference type="InterPro" id="IPR016181">
    <property type="entry name" value="Acyl_CoA_acyltransferase"/>
</dbReference>
<organism evidence="6 7">
    <name type="scientific">Diplodia corticola</name>
    <dbReference type="NCBI Taxonomy" id="236234"/>
    <lineage>
        <taxon>Eukaryota</taxon>
        <taxon>Fungi</taxon>
        <taxon>Dikarya</taxon>
        <taxon>Ascomycota</taxon>
        <taxon>Pezizomycotina</taxon>
        <taxon>Dothideomycetes</taxon>
        <taxon>Dothideomycetes incertae sedis</taxon>
        <taxon>Botryosphaeriales</taxon>
        <taxon>Botryosphaeriaceae</taxon>
        <taxon>Diplodia</taxon>
    </lineage>
</organism>
<dbReference type="PANTHER" id="PTHR43792">
    <property type="entry name" value="GNAT FAMILY, PUTATIVE (AFU_ORTHOLOGUE AFUA_3G00765)-RELATED-RELATED"/>
    <property type="match status" value="1"/>
</dbReference>
<feature type="domain" description="N-acetyltransferase" evidence="5">
    <location>
        <begin position="97"/>
        <end position="241"/>
    </location>
</feature>
<protein>
    <submittedName>
        <fullName evidence="6">Glycosyltransferase family 25 protein</fullName>
    </submittedName>
</protein>
<evidence type="ECO:0000256" key="1">
    <source>
        <dbReference type="ARBA" id="ARBA00022679"/>
    </source>
</evidence>
<keyword evidence="1 6" id="KW-0808">Transferase</keyword>
<keyword evidence="2" id="KW-0012">Acyltransferase</keyword>
<evidence type="ECO:0000256" key="2">
    <source>
        <dbReference type="ARBA" id="ARBA00023315"/>
    </source>
</evidence>
<keyword evidence="7" id="KW-1185">Reference proteome</keyword>
<dbReference type="InterPro" id="IPR051531">
    <property type="entry name" value="N-acetyltransferase"/>
</dbReference>
<proteinExistence type="inferred from homology"/>
<dbReference type="RefSeq" id="XP_020130936.1">
    <property type="nucleotide sequence ID" value="XM_020272710.1"/>
</dbReference>
<feature type="region of interest" description="Disordered" evidence="4">
    <location>
        <begin position="1"/>
        <end position="23"/>
    </location>
</feature>
<dbReference type="Pfam" id="PF13302">
    <property type="entry name" value="Acetyltransf_3"/>
    <property type="match status" value="1"/>
</dbReference>
<sequence>MNTEDSTSSTSAVTKPAPPFPPPPLLTLQTCIVRPYHPADASNIARHANNPRIAQWMTNMFPHPYTLERAHGWIAMNLPKEAAKDDDGPHPDSDSAAATAATTTTDKLPLAQQLTPTAPTAPLPPQPEITWPATIHYAICIGDECVGGIGVKPGVGEHARSAELGYWLGEAAWGRGIMTEAAAAYADWVFETVPRLERLGGCVYSGNVGSVRVLEKIGFRREGSLRRSVWKGGVWRDLDLFGLLRDEWVEGRGEKREILPTPQVPTEWYSRLSPPKQLLVFIYGTLPFKPCKWRAAINRTADEMLTPSLHLRSALAGAGSLAMLLFLFLGFNDTNTFPQPLKSAPVSSNNPGYLQDVFNRTLGFQKIFVINLPSRTDHRDSMSLAAALTDMEIEYVDGVTEVTERALPPGGKEANLNRAALGSWRAHLNAIRKHHQRIVEQNLTSALILEDDADWDLRIKSQLRDFARASQMLVQPLSGKPDQFLDPTHPSPAAGQEQEPQNFMLDEYSDNGELMAEPTTSPYGDIDRWDVLWLGHCGVRFPRGASSPASDATANTRPPSLLPLGRVVMANDPTVPEPQHVDKQFGSDELRQQYPAHTRVVSRARQGTCTLGYAVSQPGARRVLYEMGVRRLTGKLDSMLRALCDGGEDVLRAPACLTVQPQLFQHHRPVGAKLAFSDISDHGDGYNSQAFTRNVRWSTRLNFPRLVDGRTDYVDLWRDGEEDPLDSF</sequence>
<evidence type="ECO:0000259" key="5">
    <source>
        <dbReference type="PROSITE" id="PS51186"/>
    </source>
</evidence>
<reference evidence="6 7" key="1">
    <citation type="submission" date="2016-10" db="EMBL/GenBank/DDBJ databases">
        <title>Proteomics and genomics reveal pathogen-plant mechanisms compatible with a hemibiotrophic lifestyle of Diplodia corticola.</title>
        <authorList>
            <person name="Fernandes I."/>
            <person name="De Jonge R."/>
            <person name="Van De Peer Y."/>
            <person name="Devreese B."/>
            <person name="Alves A."/>
            <person name="Esteves A.C."/>
        </authorList>
    </citation>
    <scope>NUCLEOTIDE SEQUENCE [LARGE SCALE GENOMIC DNA]</scope>
    <source>
        <strain evidence="6 7">CBS 112549</strain>
    </source>
</reference>
<feature type="compositionally biased region" description="Polar residues" evidence="4">
    <location>
        <begin position="1"/>
        <end position="13"/>
    </location>
</feature>
<evidence type="ECO:0000313" key="6">
    <source>
        <dbReference type="EMBL" id="OJD34676.1"/>
    </source>
</evidence>
<dbReference type="InterPro" id="IPR002654">
    <property type="entry name" value="Glyco_trans_25"/>
</dbReference>
<dbReference type="PROSITE" id="PS51186">
    <property type="entry name" value="GNAT"/>
    <property type="match status" value="1"/>
</dbReference>
<dbReference type="SUPFAM" id="SSF55729">
    <property type="entry name" value="Acyl-CoA N-acyltransferases (Nat)"/>
    <property type="match status" value="2"/>
</dbReference>
<comment type="similarity">
    <text evidence="3">Belongs to the acetyltransferase family. RimJ subfamily.</text>
</comment>
<feature type="region of interest" description="Disordered" evidence="4">
    <location>
        <begin position="544"/>
        <end position="563"/>
    </location>
</feature>
<dbReference type="CDD" id="cd06532">
    <property type="entry name" value="Glyco_transf_25"/>
    <property type="match status" value="1"/>
</dbReference>
<feature type="compositionally biased region" description="Basic and acidic residues" evidence="4">
    <location>
        <begin position="81"/>
        <end position="93"/>
    </location>
</feature>
<evidence type="ECO:0000256" key="3">
    <source>
        <dbReference type="ARBA" id="ARBA00038502"/>
    </source>
</evidence>
<dbReference type="OrthoDB" id="47375at2759"/>
<feature type="compositionally biased region" description="Low complexity" evidence="4">
    <location>
        <begin position="96"/>
        <end position="110"/>
    </location>
</feature>
<dbReference type="Proteomes" id="UP000183809">
    <property type="component" value="Unassembled WGS sequence"/>
</dbReference>
<gene>
    <name evidence="6" type="ORF">BKCO1_2100053</name>
</gene>
<comment type="caution">
    <text evidence="6">The sequence shown here is derived from an EMBL/GenBank/DDBJ whole genome shotgun (WGS) entry which is preliminary data.</text>
</comment>